<keyword evidence="5 8" id="KW-1133">Transmembrane helix</keyword>
<keyword evidence="2" id="KW-0813">Transport</keyword>
<comment type="subcellular location">
    <subcellularLocation>
        <location evidence="1 7">Cell membrane</location>
        <topology evidence="1 7">Multi-pass membrane protein</topology>
    </subcellularLocation>
</comment>
<keyword evidence="6 8" id="KW-0472">Membrane</keyword>
<comment type="similarity">
    <text evidence="7">Belongs to the drug/metabolite transporter (DMT) superfamily. Small multidrug resistance (SMR) (TC 2.A.7.1) family.</text>
</comment>
<protein>
    <submittedName>
        <fullName evidence="9">Multidrug efflux SMR transporter</fullName>
    </submittedName>
</protein>
<evidence type="ECO:0000256" key="7">
    <source>
        <dbReference type="RuleBase" id="RU003942"/>
    </source>
</evidence>
<proteinExistence type="inferred from homology"/>
<dbReference type="GO" id="GO:0005886">
    <property type="term" value="C:plasma membrane"/>
    <property type="evidence" value="ECO:0007669"/>
    <property type="project" value="UniProtKB-SubCell"/>
</dbReference>
<sequence length="104" mass="11441">MSWLIIILSGCMEIGVVYNVKKSEGFTKLKYTLLCFMFIFFSVSLLYAALRGIPISVGYAVWTGIGSAGSVLMGMFLFKESKDMRKILLVSGIIICVIGLKLVS</sequence>
<dbReference type="PANTHER" id="PTHR30561">
    <property type="entry name" value="SMR FAMILY PROTON-DEPENDENT DRUG EFFLUX TRANSPORTER SUGE"/>
    <property type="match status" value="1"/>
</dbReference>
<accession>A0A9D1SUJ0</accession>
<dbReference type="SUPFAM" id="SSF103481">
    <property type="entry name" value="Multidrug resistance efflux transporter EmrE"/>
    <property type="match status" value="1"/>
</dbReference>
<evidence type="ECO:0000256" key="5">
    <source>
        <dbReference type="ARBA" id="ARBA00022989"/>
    </source>
</evidence>
<comment type="caution">
    <text evidence="9">The sequence shown here is derived from an EMBL/GenBank/DDBJ whole genome shotgun (WGS) entry which is preliminary data.</text>
</comment>
<evidence type="ECO:0000256" key="2">
    <source>
        <dbReference type="ARBA" id="ARBA00022448"/>
    </source>
</evidence>
<evidence type="ECO:0000256" key="6">
    <source>
        <dbReference type="ARBA" id="ARBA00023136"/>
    </source>
</evidence>
<organism evidence="9 10">
    <name type="scientific">Candidatus Allocopromorpha excrementipullorum</name>
    <dbReference type="NCBI Taxonomy" id="2840743"/>
    <lineage>
        <taxon>Bacteria</taxon>
        <taxon>Bacillati</taxon>
        <taxon>Bacillota</taxon>
        <taxon>Clostridia</taxon>
        <taxon>Eubacteriales</taxon>
        <taxon>Eubacteriaceae</taxon>
        <taxon>Eubacteriaceae incertae sedis</taxon>
        <taxon>Candidatus Allocopromorpha</taxon>
    </lineage>
</organism>
<gene>
    <name evidence="9" type="ORF">IAD25_00925</name>
</gene>
<dbReference type="InterPro" id="IPR037185">
    <property type="entry name" value="EmrE-like"/>
</dbReference>
<evidence type="ECO:0000256" key="8">
    <source>
        <dbReference type="SAM" id="Phobius"/>
    </source>
</evidence>
<dbReference type="Gene3D" id="1.10.3730.20">
    <property type="match status" value="1"/>
</dbReference>
<feature type="transmembrane region" description="Helical" evidence="8">
    <location>
        <begin position="31"/>
        <end position="50"/>
    </location>
</feature>
<dbReference type="GO" id="GO:0022857">
    <property type="term" value="F:transmembrane transporter activity"/>
    <property type="evidence" value="ECO:0007669"/>
    <property type="project" value="InterPro"/>
</dbReference>
<feature type="transmembrane region" description="Helical" evidence="8">
    <location>
        <begin position="56"/>
        <end position="78"/>
    </location>
</feature>
<evidence type="ECO:0000256" key="3">
    <source>
        <dbReference type="ARBA" id="ARBA00022475"/>
    </source>
</evidence>
<dbReference type="InterPro" id="IPR000390">
    <property type="entry name" value="Small_drug/metabolite_transptr"/>
</dbReference>
<dbReference type="EMBL" id="DVOB01000021">
    <property type="protein sequence ID" value="HIU95261.1"/>
    <property type="molecule type" value="Genomic_DNA"/>
</dbReference>
<name>A0A9D1SUJ0_9FIRM</name>
<reference evidence="9" key="1">
    <citation type="submission" date="2020-10" db="EMBL/GenBank/DDBJ databases">
        <authorList>
            <person name="Gilroy R."/>
        </authorList>
    </citation>
    <scope>NUCLEOTIDE SEQUENCE</scope>
    <source>
        <strain evidence="9">ChiSjej4B22-8349</strain>
    </source>
</reference>
<dbReference type="FunFam" id="1.10.3730.20:FF:000001">
    <property type="entry name" value="Quaternary ammonium compound resistance transporter SugE"/>
    <property type="match status" value="1"/>
</dbReference>
<dbReference type="InterPro" id="IPR045324">
    <property type="entry name" value="Small_multidrug_res"/>
</dbReference>
<evidence type="ECO:0000256" key="1">
    <source>
        <dbReference type="ARBA" id="ARBA00004651"/>
    </source>
</evidence>
<reference evidence="9" key="2">
    <citation type="journal article" date="2021" name="PeerJ">
        <title>Extensive microbial diversity within the chicken gut microbiome revealed by metagenomics and culture.</title>
        <authorList>
            <person name="Gilroy R."/>
            <person name="Ravi A."/>
            <person name="Getino M."/>
            <person name="Pursley I."/>
            <person name="Horton D.L."/>
            <person name="Alikhan N.F."/>
            <person name="Baker D."/>
            <person name="Gharbi K."/>
            <person name="Hall N."/>
            <person name="Watson M."/>
            <person name="Adriaenssens E.M."/>
            <person name="Foster-Nyarko E."/>
            <person name="Jarju S."/>
            <person name="Secka A."/>
            <person name="Antonio M."/>
            <person name="Oren A."/>
            <person name="Chaudhuri R.R."/>
            <person name="La Ragione R."/>
            <person name="Hildebrand F."/>
            <person name="Pallen M.J."/>
        </authorList>
    </citation>
    <scope>NUCLEOTIDE SEQUENCE</scope>
    <source>
        <strain evidence="9">ChiSjej4B22-8349</strain>
    </source>
</reference>
<dbReference type="Pfam" id="PF00893">
    <property type="entry name" value="Multi_Drug_Res"/>
    <property type="match status" value="1"/>
</dbReference>
<evidence type="ECO:0000313" key="9">
    <source>
        <dbReference type="EMBL" id="HIU95261.1"/>
    </source>
</evidence>
<dbReference type="AlphaFoldDB" id="A0A9D1SUJ0"/>
<evidence type="ECO:0000256" key="4">
    <source>
        <dbReference type="ARBA" id="ARBA00022692"/>
    </source>
</evidence>
<keyword evidence="4 7" id="KW-0812">Transmembrane</keyword>
<evidence type="ECO:0000313" key="10">
    <source>
        <dbReference type="Proteomes" id="UP000824130"/>
    </source>
</evidence>
<keyword evidence="3" id="KW-1003">Cell membrane</keyword>
<dbReference type="PANTHER" id="PTHR30561:SF0">
    <property type="entry name" value="GUANIDINIUM EXPORTER"/>
    <property type="match status" value="1"/>
</dbReference>
<dbReference type="Proteomes" id="UP000824130">
    <property type="component" value="Unassembled WGS sequence"/>
</dbReference>